<dbReference type="GO" id="GO:0006310">
    <property type="term" value="P:DNA recombination"/>
    <property type="evidence" value="ECO:0007669"/>
    <property type="project" value="UniProtKB-KW"/>
</dbReference>
<keyword evidence="1" id="KW-0238">DNA-binding</keyword>
<dbReference type="GO" id="GO:0015074">
    <property type="term" value="P:DNA integration"/>
    <property type="evidence" value="ECO:0007669"/>
    <property type="project" value="InterPro"/>
</dbReference>
<feature type="domain" description="Tyr recombinase" evidence="3">
    <location>
        <begin position="43"/>
        <end position="252"/>
    </location>
</feature>
<evidence type="ECO:0000313" key="4">
    <source>
        <dbReference type="EMBL" id="CBI00544.1"/>
    </source>
</evidence>
<comment type="caution">
    <text evidence="4">The sequence shown here is derived from an EMBL/GenBank/DDBJ whole genome shotgun (WGS) entry which is preliminary data.</text>
</comment>
<gene>
    <name evidence="4" type="ORF">CARN3_0087</name>
</gene>
<dbReference type="GO" id="GO:0003677">
    <property type="term" value="F:DNA binding"/>
    <property type="evidence" value="ECO:0007669"/>
    <property type="project" value="UniProtKB-KW"/>
</dbReference>
<dbReference type="InterPro" id="IPR013762">
    <property type="entry name" value="Integrase-like_cat_sf"/>
</dbReference>
<dbReference type="CDD" id="cd00397">
    <property type="entry name" value="DNA_BRE_C"/>
    <property type="match status" value="1"/>
</dbReference>
<organism evidence="4">
    <name type="scientific">mine drainage metagenome</name>
    <dbReference type="NCBI Taxonomy" id="410659"/>
    <lineage>
        <taxon>unclassified sequences</taxon>
        <taxon>metagenomes</taxon>
        <taxon>ecological metagenomes</taxon>
    </lineage>
</organism>
<protein>
    <submittedName>
        <fullName evidence="4">Site-specific recombinase XerD-like protein</fullName>
    </submittedName>
</protein>
<evidence type="ECO:0000259" key="3">
    <source>
        <dbReference type="PROSITE" id="PS51898"/>
    </source>
</evidence>
<proteinExistence type="predicted"/>
<dbReference type="Pfam" id="PF00589">
    <property type="entry name" value="Phage_integrase"/>
    <property type="match status" value="1"/>
</dbReference>
<evidence type="ECO:0000256" key="2">
    <source>
        <dbReference type="ARBA" id="ARBA00023172"/>
    </source>
</evidence>
<dbReference type="PROSITE" id="PS51898">
    <property type="entry name" value="TYR_RECOMBINASE"/>
    <property type="match status" value="1"/>
</dbReference>
<dbReference type="InterPro" id="IPR011010">
    <property type="entry name" value="DNA_brk_join_enz"/>
</dbReference>
<dbReference type="PANTHER" id="PTHR30349:SF41">
    <property type="entry name" value="INTEGRASE_RECOMBINASE PROTEIN MJ0367-RELATED"/>
    <property type="match status" value="1"/>
</dbReference>
<reference evidence="4" key="1">
    <citation type="submission" date="2009-10" db="EMBL/GenBank/DDBJ databases">
        <title>Diversity of trophic interactions inside an arsenic-rich microbial ecosystem.</title>
        <authorList>
            <person name="Bertin P.N."/>
            <person name="Heinrich-Salmeron A."/>
            <person name="Pelletier E."/>
            <person name="Goulhen-Chollet F."/>
            <person name="Arsene-Ploetze F."/>
            <person name="Gallien S."/>
            <person name="Calteau A."/>
            <person name="Vallenet D."/>
            <person name="Casiot C."/>
            <person name="Chane-Woon-Ming B."/>
            <person name="Giloteaux L."/>
            <person name="Barakat M."/>
            <person name="Bonnefoy V."/>
            <person name="Bruneel O."/>
            <person name="Chandler M."/>
            <person name="Cleiss J."/>
            <person name="Duran R."/>
            <person name="Elbaz-Poulichet F."/>
            <person name="Fonknechten N."/>
            <person name="Lauga B."/>
            <person name="Mornico D."/>
            <person name="Ortet P."/>
            <person name="Schaeffer C."/>
            <person name="Siguier P."/>
            <person name="Alexander Thil Smith A."/>
            <person name="Van Dorsselaer A."/>
            <person name="Weissenbach J."/>
            <person name="Medigue C."/>
            <person name="Le Paslier D."/>
        </authorList>
    </citation>
    <scope>NUCLEOTIDE SEQUENCE</scope>
</reference>
<dbReference type="InterPro" id="IPR002104">
    <property type="entry name" value="Integrase_catalytic"/>
</dbReference>
<name>E6Q035_9ZZZZ</name>
<dbReference type="SUPFAM" id="SSF56349">
    <property type="entry name" value="DNA breaking-rejoining enzymes"/>
    <property type="match status" value="1"/>
</dbReference>
<dbReference type="Gene3D" id="1.10.443.10">
    <property type="entry name" value="Intergrase catalytic core"/>
    <property type="match status" value="1"/>
</dbReference>
<dbReference type="PANTHER" id="PTHR30349">
    <property type="entry name" value="PHAGE INTEGRASE-RELATED"/>
    <property type="match status" value="1"/>
</dbReference>
<dbReference type="InterPro" id="IPR050090">
    <property type="entry name" value="Tyrosine_recombinase_XerCD"/>
</dbReference>
<dbReference type="AlphaFoldDB" id="E6Q035"/>
<evidence type="ECO:0000256" key="1">
    <source>
        <dbReference type="ARBA" id="ARBA00023125"/>
    </source>
</evidence>
<keyword evidence="2" id="KW-0233">DNA recombination</keyword>
<dbReference type="EMBL" id="CABN01000149">
    <property type="protein sequence ID" value="CBI00544.1"/>
    <property type="molecule type" value="Genomic_DNA"/>
</dbReference>
<accession>E6Q035</accession>
<sequence length="288" mass="32997">MKQLKKFFEWLAMQPGYKARIQYTDAAYFNLSEKDERIATVQRERQAPTLEQVKHVITTMPNGSEIERRNRAVFAFVLLTGARDAAIASMKLKHVDLVENCVHQDPREVKTKFSKSITTFFFPVGQDVGEIVRDWVRYLKDEKLWGNDDPLFPATRVAAGTSRQFEPCGVDRKHWSTATPIRKIFREAFERAGLSYYNPHSLRKTLGRMGEQLCKSPEAFKAWSQNLGHEHVLTTLTSYGSVRTERQGEIIRELAKGPEHSKPETSTLVKDLVEELRKSGVVIRAQGE</sequence>